<keyword evidence="1" id="KW-1133">Transmembrane helix</keyword>
<sequence length="309" mass="34687">MASCQSPFLQDADDLFFGEPRSHERQGDHRFCNWNNLIKMIWWRGVADCHGRLDRFSNVKENSDFPNITKTMMALLLVFLAIVGAAFVALGVNGVRRSRKYRWQSEGGSGAERQSLAKGVEPLAPGRAQFESELLVERGRVAGTAVPDVGSHPDCPDKLTARRGPMIKSEPKPLLAGAAPHGHRALTAAQESEFYDRLCTALPEADIFKKVALKELVDAEHNDKSNIKLYNRKVFDFVVRGGDGGLLYAVELDDRSCAWQYTRRDDLLKDDVARAIGLRVMRYWSVKTDLTVLRRDFESCAARSFGRRS</sequence>
<dbReference type="AlphaFoldDB" id="A0A3R9B3A3"/>
<evidence type="ECO:0000256" key="1">
    <source>
        <dbReference type="SAM" id="Phobius"/>
    </source>
</evidence>
<dbReference type="InterPro" id="IPR024402">
    <property type="entry name" value="DUF2726"/>
</dbReference>
<dbReference type="EMBL" id="RKIO01000003">
    <property type="protein sequence ID" value="RSC10329.1"/>
    <property type="molecule type" value="Genomic_DNA"/>
</dbReference>
<feature type="transmembrane region" description="Helical" evidence="1">
    <location>
        <begin position="72"/>
        <end position="92"/>
    </location>
</feature>
<proteinExistence type="predicted"/>
<gene>
    <name evidence="3" type="ORF">EGT41_17870</name>
</gene>
<dbReference type="RefSeq" id="WP_082409467.1">
    <property type="nucleotide sequence ID" value="NZ_RKIO01000003.1"/>
</dbReference>
<dbReference type="Pfam" id="PF10881">
    <property type="entry name" value="DUF2726"/>
    <property type="match status" value="1"/>
</dbReference>
<feature type="domain" description="DUF2726" evidence="2">
    <location>
        <begin position="185"/>
        <end position="297"/>
    </location>
</feature>
<evidence type="ECO:0000313" key="4">
    <source>
        <dbReference type="Proteomes" id="UP000272140"/>
    </source>
</evidence>
<evidence type="ECO:0000259" key="2">
    <source>
        <dbReference type="Pfam" id="PF10881"/>
    </source>
</evidence>
<reference evidence="4" key="1">
    <citation type="submission" date="2018-11" db="EMBL/GenBank/DDBJ databases">
        <title>FDA dAtabase for Regulatory Grade micrObial Sequences (FDA-ARGOS): Supporting development and validation of Infectious Disease Dx tests.</title>
        <authorList>
            <person name="Goldberg B."/>
            <person name="Campos J."/>
            <person name="Tallon L."/>
            <person name="Sadzewicz L."/>
            <person name="Zhao X."/>
            <person name="Vavikolanu K."/>
            <person name="Mehta A."/>
            <person name="Aluvathingal J."/>
            <person name="Nadendla S."/>
            <person name="Geyer C."/>
            <person name="Nandy P."/>
            <person name="Yan Y."/>
            <person name="Sichtig H."/>
        </authorList>
    </citation>
    <scope>NUCLEOTIDE SEQUENCE [LARGE SCALE GENOMIC DNA]</scope>
    <source>
        <strain evidence="4">FDAARGOS_544</strain>
    </source>
</reference>
<organism evidence="3 4">
    <name type="scientific">Burkholderia cenocepacia</name>
    <dbReference type="NCBI Taxonomy" id="95486"/>
    <lineage>
        <taxon>Bacteria</taxon>
        <taxon>Pseudomonadati</taxon>
        <taxon>Pseudomonadota</taxon>
        <taxon>Betaproteobacteria</taxon>
        <taxon>Burkholderiales</taxon>
        <taxon>Burkholderiaceae</taxon>
        <taxon>Burkholderia</taxon>
        <taxon>Burkholderia cepacia complex</taxon>
    </lineage>
</organism>
<keyword evidence="1" id="KW-0812">Transmembrane</keyword>
<name>A0A3R9B3A3_9BURK</name>
<evidence type="ECO:0000313" key="3">
    <source>
        <dbReference type="EMBL" id="RSC10329.1"/>
    </source>
</evidence>
<dbReference type="Proteomes" id="UP000272140">
    <property type="component" value="Unassembled WGS sequence"/>
</dbReference>
<comment type="caution">
    <text evidence="3">The sequence shown here is derived from an EMBL/GenBank/DDBJ whole genome shotgun (WGS) entry which is preliminary data.</text>
</comment>
<protein>
    <submittedName>
        <fullName evidence="3">DUF2726 domain-containing protein</fullName>
    </submittedName>
</protein>
<accession>A0A3R9B3A3</accession>
<keyword evidence="1" id="KW-0472">Membrane</keyword>